<proteinExistence type="predicted"/>
<accession>A0A563VTZ1</accession>
<name>A0A563VTZ1_9CYAN</name>
<organism evidence="1 2">
    <name type="scientific">Hyella patelloides LEGE 07179</name>
    <dbReference type="NCBI Taxonomy" id="945734"/>
    <lineage>
        <taxon>Bacteria</taxon>
        <taxon>Bacillati</taxon>
        <taxon>Cyanobacteriota</taxon>
        <taxon>Cyanophyceae</taxon>
        <taxon>Pleurocapsales</taxon>
        <taxon>Hyellaceae</taxon>
        <taxon>Hyella</taxon>
    </lineage>
</organism>
<dbReference type="EMBL" id="CAACVJ010000223">
    <property type="protein sequence ID" value="VEP14946.1"/>
    <property type="molecule type" value="Genomic_DNA"/>
</dbReference>
<evidence type="ECO:0000313" key="1">
    <source>
        <dbReference type="EMBL" id="VEP14946.1"/>
    </source>
</evidence>
<gene>
    <name evidence="1" type="ORF">H1P_30022</name>
</gene>
<evidence type="ECO:0000313" key="2">
    <source>
        <dbReference type="Proteomes" id="UP000320055"/>
    </source>
</evidence>
<protein>
    <submittedName>
        <fullName evidence="1">Uncharacterized protein</fullName>
    </submittedName>
</protein>
<reference evidence="1 2" key="1">
    <citation type="submission" date="2019-01" db="EMBL/GenBank/DDBJ databases">
        <authorList>
            <person name="Brito A."/>
        </authorList>
    </citation>
    <scope>NUCLEOTIDE SEQUENCE [LARGE SCALE GENOMIC DNA]</scope>
    <source>
        <strain evidence="1">1</strain>
    </source>
</reference>
<keyword evidence="2" id="KW-1185">Reference proteome</keyword>
<dbReference type="AlphaFoldDB" id="A0A563VTZ1"/>
<dbReference type="Proteomes" id="UP000320055">
    <property type="component" value="Unassembled WGS sequence"/>
</dbReference>
<sequence>MPKVKATNLSERGSPRLCRRVRHAQFPMTNHHQLFLKIGIPLRQTAINVKWQTETEKQRYQFVKSGSISVVSPDLPHATWIEQPAEQLIISLSPESIAQVIDDLNFKPARIIPQWTAEDRFIEQLGLLLTEYRQVSSLINP</sequence>